<keyword evidence="1" id="KW-0812">Transmembrane</keyword>
<feature type="transmembrane region" description="Helical" evidence="1">
    <location>
        <begin position="52"/>
        <end position="83"/>
    </location>
</feature>
<dbReference type="EMBL" id="JAFBBU010000001">
    <property type="protein sequence ID" value="MBM7470924.1"/>
    <property type="molecule type" value="Genomic_DNA"/>
</dbReference>
<keyword evidence="1" id="KW-1133">Transmembrane helix</keyword>
<organism evidence="2 3">
    <name type="scientific">Subtercola frigoramans</name>
    <dbReference type="NCBI Taxonomy" id="120298"/>
    <lineage>
        <taxon>Bacteria</taxon>
        <taxon>Bacillati</taxon>
        <taxon>Actinomycetota</taxon>
        <taxon>Actinomycetes</taxon>
        <taxon>Micrococcales</taxon>
        <taxon>Microbacteriaceae</taxon>
        <taxon>Subtercola</taxon>
    </lineage>
</organism>
<keyword evidence="1" id="KW-0472">Membrane</keyword>
<accession>A0ABS2L1G9</accession>
<name>A0ABS2L1G9_9MICO</name>
<protein>
    <recommendedName>
        <fullName evidence="4">Major facilitator superfamily (MFS) profile domain-containing protein</fullName>
    </recommendedName>
</protein>
<evidence type="ECO:0008006" key="4">
    <source>
        <dbReference type="Google" id="ProtNLM"/>
    </source>
</evidence>
<evidence type="ECO:0000256" key="1">
    <source>
        <dbReference type="SAM" id="Phobius"/>
    </source>
</evidence>
<evidence type="ECO:0000313" key="2">
    <source>
        <dbReference type="EMBL" id="MBM7470924.1"/>
    </source>
</evidence>
<keyword evidence="3" id="KW-1185">Reference proteome</keyword>
<evidence type="ECO:0000313" key="3">
    <source>
        <dbReference type="Proteomes" id="UP000776164"/>
    </source>
</evidence>
<proteinExistence type="predicted"/>
<comment type="caution">
    <text evidence="2">The sequence shown here is derived from an EMBL/GenBank/DDBJ whole genome shotgun (WGS) entry which is preliminary data.</text>
</comment>
<sequence length="148" mass="15833">MNRSAGALTDYDSNFPRRLVGRSVAVGVICSAVFSVVSVVVLNAGFGFSGLFLNVIFTAVLAIPVGALLGLSVSLLGLLSRAVAMRVNSSRRNRVIATGIGGAFGGLALIVALWLLFEPVRNYWWAEWPVVVLAGLLCVWYTCRTEEN</sequence>
<feature type="transmembrane region" description="Helical" evidence="1">
    <location>
        <begin position="24"/>
        <end position="46"/>
    </location>
</feature>
<dbReference type="Proteomes" id="UP000776164">
    <property type="component" value="Unassembled WGS sequence"/>
</dbReference>
<gene>
    <name evidence="2" type="ORF">JOE66_000558</name>
</gene>
<reference evidence="2 3" key="1">
    <citation type="submission" date="2021-01" db="EMBL/GenBank/DDBJ databases">
        <title>Sequencing the genomes of 1000 actinobacteria strains.</title>
        <authorList>
            <person name="Klenk H.-P."/>
        </authorList>
    </citation>
    <scope>NUCLEOTIDE SEQUENCE [LARGE SCALE GENOMIC DNA]</scope>
    <source>
        <strain evidence="2 3">DSM 13057</strain>
    </source>
</reference>
<feature type="transmembrane region" description="Helical" evidence="1">
    <location>
        <begin position="95"/>
        <end position="117"/>
    </location>
</feature>
<feature type="transmembrane region" description="Helical" evidence="1">
    <location>
        <begin position="123"/>
        <end position="143"/>
    </location>
</feature>